<evidence type="ECO:0000256" key="1">
    <source>
        <dbReference type="SAM" id="Phobius"/>
    </source>
</evidence>
<sequence length="265" mass="27841">MSGADAALPLDGDRSAGSPESALAAEYRQLMRWYPHRWRRDNEDAMLGALLDQAEDEGREHPTDAERTALVRSGLAQWFGFPVPGQRLRLIPLIVGGALSVFYATVVIWSPQTNYPGSIGPFSNPSIITCVLLSLALVIGLFTRARVADVLALAAAAVEIVIGVLAALHPTLGPEPWQGPSPSTAALFAGIAILSSVTLGRGWASAAGALLVVAGTASMMVVNFVQAELGMFSVLSTILVAVIVAAVVGAIAISIRHRRISKRSV</sequence>
<gene>
    <name evidence="2" type="ORF">ACFPJ4_13330</name>
</gene>
<dbReference type="Proteomes" id="UP001596039">
    <property type="component" value="Unassembled WGS sequence"/>
</dbReference>
<accession>A0ABW0NRS3</accession>
<comment type="caution">
    <text evidence="2">The sequence shown here is derived from an EMBL/GenBank/DDBJ whole genome shotgun (WGS) entry which is preliminary data.</text>
</comment>
<evidence type="ECO:0000313" key="3">
    <source>
        <dbReference type="Proteomes" id="UP001596039"/>
    </source>
</evidence>
<reference evidence="3" key="1">
    <citation type="journal article" date="2019" name="Int. J. Syst. Evol. Microbiol.">
        <title>The Global Catalogue of Microorganisms (GCM) 10K type strain sequencing project: providing services to taxonomists for standard genome sequencing and annotation.</title>
        <authorList>
            <consortium name="The Broad Institute Genomics Platform"/>
            <consortium name="The Broad Institute Genome Sequencing Center for Infectious Disease"/>
            <person name="Wu L."/>
            <person name="Ma J."/>
        </authorList>
    </citation>
    <scope>NUCLEOTIDE SEQUENCE [LARGE SCALE GENOMIC DNA]</scope>
    <source>
        <strain evidence="3">CGMCC 4.6997</strain>
    </source>
</reference>
<dbReference type="EMBL" id="JBHSMG010000004">
    <property type="protein sequence ID" value="MFC5503225.1"/>
    <property type="molecule type" value="Genomic_DNA"/>
</dbReference>
<keyword evidence="1" id="KW-0812">Transmembrane</keyword>
<feature type="transmembrane region" description="Helical" evidence="1">
    <location>
        <begin position="231"/>
        <end position="255"/>
    </location>
</feature>
<feature type="transmembrane region" description="Helical" evidence="1">
    <location>
        <begin position="206"/>
        <end position="225"/>
    </location>
</feature>
<feature type="transmembrane region" description="Helical" evidence="1">
    <location>
        <begin position="122"/>
        <end position="143"/>
    </location>
</feature>
<keyword evidence="1" id="KW-0472">Membrane</keyword>
<dbReference type="RefSeq" id="WP_386740942.1">
    <property type="nucleotide sequence ID" value="NZ_JBHSMG010000004.1"/>
</dbReference>
<feature type="transmembrane region" description="Helical" evidence="1">
    <location>
        <begin position="181"/>
        <end position="199"/>
    </location>
</feature>
<name>A0ABW0NRS3_9MICO</name>
<keyword evidence="1" id="KW-1133">Transmembrane helix</keyword>
<feature type="transmembrane region" description="Helical" evidence="1">
    <location>
        <begin position="150"/>
        <end position="169"/>
    </location>
</feature>
<proteinExistence type="predicted"/>
<feature type="transmembrane region" description="Helical" evidence="1">
    <location>
        <begin position="90"/>
        <end position="110"/>
    </location>
</feature>
<keyword evidence="3" id="KW-1185">Reference proteome</keyword>
<protein>
    <submittedName>
        <fullName evidence="2">Uncharacterized protein</fullName>
    </submittedName>
</protein>
<organism evidence="2 3">
    <name type="scientific">Lysinimonas soli</name>
    <dbReference type="NCBI Taxonomy" id="1074233"/>
    <lineage>
        <taxon>Bacteria</taxon>
        <taxon>Bacillati</taxon>
        <taxon>Actinomycetota</taxon>
        <taxon>Actinomycetes</taxon>
        <taxon>Micrococcales</taxon>
        <taxon>Microbacteriaceae</taxon>
        <taxon>Lysinimonas</taxon>
    </lineage>
</organism>
<evidence type="ECO:0000313" key="2">
    <source>
        <dbReference type="EMBL" id="MFC5503225.1"/>
    </source>
</evidence>